<dbReference type="AlphaFoldDB" id="A0A5S5C1I0"/>
<evidence type="ECO:0000256" key="3">
    <source>
        <dbReference type="ARBA" id="ARBA00023125"/>
    </source>
</evidence>
<dbReference type="CDD" id="cd05466">
    <property type="entry name" value="PBP2_LTTR_substrate"/>
    <property type="match status" value="1"/>
</dbReference>
<dbReference type="RefSeq" id="WP_148930606.1">
    <property type="nucleotide sequence ID" value="NZ_VNHS01000007.1"/>
</dbReference>
<dbReference type="Pfam" id="PF03466">
    <property type="entry name" value="LysR_substrate"/>
    <property type="match status" value="1"/>
</dbReference>
<dbReference type="InterPro" id="IPR050950">
    <property type="entry name" value="HTH-type_LysR_regulators"/>
</dbReference>
<evidence type="ECO:0000259" key="5">
    <source>
        <dbReference type="PROSITE" id="PS50931"/>
    </source>
</evidence>
<dbReference type="Gene3D" id="3.40.190.290">
    <property type="match status" value="1"/>
</dbReference>
<dbReference type="OrthoDB" id="63123at2"/>
<evidence type="ECO:0000313" key="6">
    <source>
        <dbReference type="EMBL" id="TYP73029.1"/>
    </source>
</evidence>
<name>A0A5S5C1I0_9BACL</name>
<dbReference type="GO" id="GO:0003677">
    <property type="term" value="F:DNA binding"/>
    <property type="evidence" value="ECO:0007669"/>
    <property type="project" value="UniProtKB-KW"/>
</dbReference>
<reference evidence="6 7" key="1">
    <citation type="submission" date="2019-07" db="EMBL/GenBank/DDBJ databases">
        <title>Genomic Encyclopedia of Type Strains, Phase III (KMG-III): the genomes of soil and plant-associated and newly described type strains.</title>
        <authorList>
            <person name="Whitman W."/>
        </authorList>
    </citation>
    <scope>NUCLEOTIDE SEQUENCE [LARGE SCALE GENOMIC DNA]</scope>
    <source>
        <strain evidence="6 7">BL24</strain>
    </source>
</reference>
<dbReference type="GO" id="GO:0003700">
    <property type="term" value="F:DNA-binding transcription factor activity"/>
    <property type="evidence" value="ECO:0007669"/>
    <property type="project" value="InterPro"/>
</dbReference>
<dbReference type="SUPFAM" id="SSF46785">
    <property type="entry name" value="Winged helix' DNA-binding domain"/>
    <property type="match status" value="1"/>
</dbReference>
<dbReference type="InterPro" id="IPR000847">
    <property type="entry name" value="LysR_HTH_N"/>
</dbReference>
<keyword evidence="3 6" id="KW-0238">DNA-binding</keyword>
<keyword evidence="7" id="KW-1185">Reference proteome</keyword>
<sequence length="291" mass="31397">MTLFQFEVFLAIVQTGSFTRAGELLNASQSGVSHTIGDLEKELGTTLFARHRNGVKLTDAGEQILAHAREIIHHTEQITQVAAASRGVNSGTIRIGAFPSFSAHAIPGIFQAFRSLYPGVELILFEGSYAEVEAWIRAGVVDLGFLAEARDGLDMVQLLDDPYVAVLPADHPLREQDIIAIEQLAREPFLSLKSGCERLVMQAFQESGLRLNTQFEVAENATILSMVEAGIGVSVVPSMILSAMPANIAVKPLHPPIIRQIGLAVRTQHIVSPAAAAFIKAARMQLAESPV</sequence>
<keyword evidence="2" id="KW-0805">Transcription regulation</keyword>
<accession>A0A5S5C1I0</accession>
<evidence type="ECO:0000313" key="7">
    <source>
        <dbReference type="Proteomes" id="UP000323257"/>
    </source>
</evidence>
<dbReference type="GO" id="GO:0005829">
    <property type="term" value="C:cytosol"/>
    <property type="evidence" value="ECO:0007669"/>
    <property type="project" value="TreeGrafter"/>
</dbReference>
<proteinExistence type="inferred from homology"/>
<dbReference type="Gene3D" id="1.10.10.10">
    <property type="entry name" value="Winged helix-like DNA-binding domain superfamily/Winged helix DNA-binding domain"/>
    <property type="match status" value="1"/>
</dbReference>
<dbReference type="SUPFAM" id="SSF53850">
    <property type="entry name" value="Periplasmic binding protein-like II"/>
    <property type="match status" value="1"/>
</dbReference>
<dbReference type="PANTHER" id="PTHR30419">
    <property type="entry name" value="HTH-TYPE TRANSCRIPTIONAL REGULATOR YBHD"/>
    <property type="match status" value="1"/>
</dbReference>
<comment type="caution">
    <text evidence="6">The sequence shown here is derived from an EMBL/GenBank/DDBJ whole genome shotgun (WGS) entry which is preliminary data.</text>
</comment>
<organism evidence="6 7">
    <name type="scientific">Paenibacillus methanolicus</name>
    <dbReference type="NCBI Taxonomy" id="582686"/>
    <lineage>
        <taxon>Bacteria</taxon>
        <taxon>Bacillati</taxon>
        <taxon>Bacillota</taxon>
        <taxon>Bacilli</taxon>
        <taxon>Bacillales</taxon>
        <taxon>Paenibacillaceae</taxon>
        <taxon>Paenibacillus</taxon>
    </lineage>
</organism>
<dbReference type="InterPro" id="IPR036388">
    <property type="entry name" value="WH-like_DNA-bd_sf"/>
</dbReference>
<dbReference type="InterPro" id="IPR036390">
    <property type="entry name" value="WH_DNA-bd_sf"/>
</dbReference>
<dbReference type="EMBL" id="VNHS01000007">
    <property type="protein sequence ID" value="TYP73029.1"/>
    <property type="molecule type" value="Genomic_DNA"/>
</dbReference>
<protein>
    <submittedName>
        <fullName evidence="6">DNA-binding transcriptional LysR family regulator</fullName>
    </submittedName>
</protein>
<keyword evidence="4" id="KW-0804">Transcription</keyword>
<dbReference type="PANTHER" id="PTHR30419:SF24">
    <property type="entry name" value="HTH-TYPE TRANSCRIPTIONAL REGULATOR CZCR"/>
    <property type="match status" value="1"/>
</dbReference>
<evidence type="ECO:0000256" key="1">
    <source>
        <dbReference type="ARBA" id="ARBA00009437"/>
    </source>
</evidence>
<evidence type="ECO:0000256" key="2">
    <source>
        <dbReference type="ARBA" id="ARBA00023015"/>
    </source>
</evidence>
<dbReference type="PROSITE" id="PS50931">
    <property type="entry name" value="HTH_LYSR"/>
    <property type="match status" value="1"/>
</dbReference>
<gene>
    <name evidence="6" type="ORF">BCM02_10713</name>
</gene>
<comment type="similarity">
    <text evidence="1">Belongs to the LysR transcriptional regulatory family.</text>
</comment>
<dbReference type="InterPro" id="IPR005119">
    <property type="entry name" value="LysR_subst-bd"/>
</dbReference>
<dbReference type="FunFam" id="1.10.10.10:FF:000001">
    <property type="entry name" value="LysR family transcriptional regulator"/>
    <property type="match status" value="1"/>
</dbReference>
<evidence type="ECO:0000256" key="4">
    <source>
        <dbReference type="ARBA" id="ARBA00023163"/>
    </source>
</evidence>
<feature type="domain" description="HTH lysR-type" evidence="5">
    <location>
        <begin position="1"/>
        <end position="58"/>
    </location>
</feature>
<dbReference type="Pfam" id="PF00126">
    <property type="entry name" value="HTH_1"/>
    <property type="match status" value="1"/>
</dbReference>
<dbReference type="PRINTS" id="PR00039">
    <property type="entry name" value="HTHLYSR"/>
</dbReference>
<dbReference type="Proteomes" id="UP000323257">
    <property type="component" value="Unassembled WGS sequence"/>
</dbReference>